<dbReference type="Proteomes" id="UP000034182">
    <property type="component" value="Unassembled WGS sequence"/>
</dbReference>
<keyword evidence="15" id="KW-1015">Disulfide bond</keyword>
<protein>
    <recommendedName>
        <fullName evidence="6">Putative lipoate-protein ligase A</fullName>
    </recommendedName>
</protein>
<keyword evidence="11" id="KW-0472">Membrane</keyword>
<keyword evidence="9 16" id="KW-0064">Aspartyl protease</keyword>
<dbReference type="PANTHER" id="PTHR12561">
    <property type="entry name" value="LIPOATE-PROTEIN LIGASE"/>
    <property type="match status" value="1"/>
</dbReference>
<evidence type="ECO:0000256" key="7">
    <source>
        <dbReference type="ARBA" id="ARBA00022475"/>
    </source>
</evidence>
<dbReference type="InterPro" id="IPR001461">
    <property type="entry name" value="Aspartic_peptidase_A1"/>
</dbReference>
<dbReference type="Gene3D" id="2.60.40.1960">
    <property type="match status" value="1"/>
</dbReference>
<comment type="pathway">
    <text evidence="3">Protein modification; protein lipoylation via exogenous pathway; protein N(6)-(lipoyl)lysine from lipoate: step 2/2.</text>
</comment>
<comment type="caution">
    <text evidence="20">The sequence shown here is derived from an EMBL/GenBank/DDBJ whole genome shotgun (WGS) entry which is preliminary data.</text>
</comment>
<dbReference type="SUPFAM" id="SSF50630">
    <property type="entry name" value="Acid proteases"/>
    <property type="match status" value="1"/>
</dbReference>
<evidence type="ECO:0000256" key="9">
    <source>
        <dbReference type="ARBA" id="ARBA00022750"/>
    </source>
</evidence>
<gene>
    <name evidence="20" type="ORF">UCDDS831_g03395</name>
</gene>
<evidence type="ECO:0000256" key="10">
    <source>
        <dbReference type="ARBA" id="ARBA00022801"/>
    </source>
</evidence>
<reference evidence="20 21" key="2">
    <citation type="submission" date="2015-05" db="EMBL/GenBank/DDBJ databases">
        <title>Distinctive expansion of gene families associated with plant cell wall degradation and secondary metabolism in the genomes of grapevine trunk pathogens.</title>
        <authorList>
            <person name="Lawrence D.P."/>
            <person name="Travadon R."/>
            <person name="Rolshausen P.E."/>
            <person name="Baumgartner K."/>
        </authorList>
    </citation>
    <scope>NUCLEOTIDE SEQUENCE [LARGE SCALE GENOMIC DNA]</scope>
    <source>
        <strain evidence="20">DS831</strain>
    </source>
</reference>
<evidence type="ECO:0000256" key="2">
    <source>
        <dbReference type="ARBA" id="ARBA00004236"/>
    </source>
</evidence>
<dbReference type="GO" id="GO:0004190">
    <property type="term" value="F:aspartic-type endopeptidase activity"/>
    <property type="evidence" value="ECO:0007669"/>
    <property type="project" value="UniProtKB-KW"/>
</dbReference>
<keyword evidence="10 16" id="KW-0378">Hydrolase</keyword>
<comment type="function">
    <text evidence="1">Catalyzes both the ATP-dependent activation of exogenously supplied lipoate to lipoyl-AMP and the transfer of the activated lipoyl onto the lipoyl domains of lipoate-dependent enzymes.</text>
</comment>
<feature type="active site" evidence="14">
    <location>
        <position position="293"/>
    </location>
</feature>
<dbReference type="GO" id="GO:0005739">
    <property type="term" value="C:mitochondrion"/>
    <property type="evidence" value="ECO:0007669"/>
    <property type="project" value="TreeGrafter"/>
</dbReference>
<comment type="subcellular location">
    <subcellularLocation>
        <location evidence="2">Cell membrane</location>
    </subcellularLocation>
</comment>
<keyword evidence="8 16" id="KW-0645">Protease</keyword>
<feature type="domain" description="BPL/LPL catalytic" evidence="18">
    <location>
        <begin position="443"/>
        <end position="632"/>
    </location>
</feature>
<evidence type="ECO:0000256" key="12">
    <source>
        <dbReference type="ARBA" id="ARBA00023180"/>
    </source>
</evidence>
<organism evidence="20 21">
    <name type="scientific">Diplodia seriata</name>
    <dbReference type="NCBI Taxonomy" id="420778"/>
    <lineage>
        <taxon>Eukaryota</taxon>
        <taxon>Fungi</taxon>
        <taxon>Dikarya</taxon>
        <taxon>Ascomycota</taxon>
        <taxon>Pezizomycotina</taxon>
        <taxon>Dothideomycetes</taxon>
        <taxon>Dothideomycetes incertae sedis</taxon>
        <taxon>Botryosphaeriales</taxon>
        <taxon>Botryosphaeriaceae</taxon>
        <taxon>Diplodia</taxon>
    </lineage>
</organism>
<dbReference type="EMBL" id="LAQI01000071">
    <property type="protein sequence ID" value="KKY22960.1"/>
    <property type="molecule type" value="Genomic_DNA"/>
</dbReference>
<dbReference type="InterPro" id="IPR004143">
    <property type="entry name" value="BPL_LPL_catalytic"/>
</dbReference>
<evidence type="ECO:0000256" key="8">
    <source>
        <dbReference type="ARBA" id="ARBA00022670"/>
    </source>
</evidence>
<evidence type="ECO:0000256" key="15">
    <source>
        <dbReference type="PIRSR" id="PIRSR601461-2"/>
    </source>
</evidence>
<dbReference type="CDD" id="cd16443">
    <property type="entry name" value="LplA"/>
    <property type="match status" value="1"/>
</dbReference>
<feature type="domain" description="Peptidase A1" evidence="19">
    <location>
        <begin position="89"/>
        <end position="398"/>
    </location>
</feature>
<evidence type="ECO:0000313" key="20">
    <source>
        <dbReference type="EMBL" id="KKY22960.1"/>
    </source>
</evidence>
<dbReference type="InterPro" id="IPR045864">
    <property type="entry name" value="aa-tRNA-synth_II/BPL/LPL"/>
</dbReference>
<evidence type="ECO:0000256" key="11">
    <source>
        <dbReference type="ARBA" id="ARBA00023136"/>
    </source>
</evidence>
<dbReference type="InterPro" id="IPR034164">
    <property type="entry name" value="Pepsin-like_dom"/>
</dbReference>
<evidence type="ECO:0000259" key="18">
    <source>
        <dbReference type="PROSITE" id="PS51733"/>
    </source>
</evidence>
<dbReference type="CDD" id="cd05471">
    <property type="entry name" value="pepsin_like"/>
    <property type="match status" value="1"/>
</dbReference>
<dbReference type="GO" id="GO:0006508">
    <property type="term" value="P:proteolysis"/>
    <property type="evidence" value="ECO:0007669"/>
    <property type="project" value="UniProtKB-KW"/>
</dbReference>
<name>A0A0G2H2F5_9PEZI</name>
<dbReference type="GO" id="GO:0005886">
    <property type="term" value="C:plasma membrane"/>
    <property type="evidence" value="ECO:0007669"/>
    <property type="project" value="UniProtKB-SubCell"/>
</dbReference>
<dbReference type="FunFam" id="2.40.70.10:FF:000060">
    <property type="entry name" value="Aspartic-type endopeptidase ctsD"/>
    <property type="match status" value="1"/>
</dbReference>
<evidence type="ECO:0000256" key="16">
    <source>
        <dbReference type="RuleBase" id="RU000454"/>
    </source>
</evidence>
<keyword evidence="7" id="KW-1003">Cell membrane</keyword>
<dbReference type="GO" id="GO:0017118">
    <property type="term" value="F:lipoyltransferase activity"/>
    <property type="evidence" value="ECO:0007669"/>
    <property type="project" value="TreeGrafter"/>
</dbReference>
<keyword evidence="13" id="KW-0449">Lipoprotein</keyword>
<evidence type="ECO:0000256" key="14">
    <source>
        <dbReference type="PIRSR" id="PIRSR601461-1"/>
    </source>
</evidence>
<comment type="similarity">
    <text evidence="5">Belongs to the LplA family.</text>
</comment>
<proteinExistence type="inferred from homology"/>
<dbReference type="AlphaFoldDB" id="A0A0G2H2F5"/>
<feature type="chain" id="PRO_5002544859" description="Putative lipoate-protein ligase A" evidence="17">
    <location>
        <begin position="23"/>
        <end position="770"/>
    </location>
</feature>
<dbReference type="PROSITE" id="PS00141">
    <property type="entry name" value="ASP_PROTEASE"/>
    <property type="match status" value="2"/>
</dbReference>
<evidence type="ECO:0000256" key="4">
    <source>
        <dbReference type="ARBA" id="ARBA00007447"/>
    </source>
</evidence>
<dbReference type="PROSITE" id="PS51767">
    <property type="entry name" value="PEPTIDASE_A1"/>
    <property type="match status" value="1"/>
</dbReference>
<dbReference type="PRINTS" id="PR00792">
    <property type="entry name" value="PEPSIN"/>
</dbReference>
<dbReference type="InterPro" id="IPR021109">
    <property type="entry name" value="Peptidase_aspartic_dom_sf"/>
</dbReference>
<dbReference type="SUPFAM" id="SSF55681">
    <property type="entry name" value="Class II aaRS and biotin synthetases"/>
    <property type="match status" value="1"/>
</dbReference>
<sequence>MVSSRFLASCTAVLSALPLASAFYPYAFDANPLRARQQPVADTDAAHSFAVPLRRTPTRRDNQFDIVTATEPTQTDSVAVDTGGNDFSYFSTLKFGSSDTEYHLLLDSGAANTWIMGSECTTDSCAKHNTLGSGDSSSLKTSDNTFSIAYGTGNVNGTLATDKVHMSDFSVDLTFGLAGFASTEFSSYPIDGILGLGRADKTANDVTDGTIMDALAQASLIPAKLYGIHLSRSSDGLDDGELNFGAPNPDRYDGDLAWTSTLENDRGFWEIPVADASFDGTSAGLADRTAIIDTGTSYILIPGDDAAALHALIPQSSQNGEIFTVPCSTTKPLQLSFGDIAYNISAKDYVGSKVSGSDCQSNIVGRRTFGEKQWLVGAVFLKNVYTVFDYDDSRIGFGTKTTSRTPRRLSRRLDRYIVHAFVSRSRDPYVNLSIEHYLLQKSAHDSVVLFLYTNRPCVVIGRNQNPWLEVSLGLLRGGAVDLVRRRSGGGTVFHDEGNLNWSVISPPAAFTRDKHAEMVVRALRRLGVERARVNERHDIVLDQGARSAAAVAADDTHPYKLVRGRALHHGTCLLSSPNLAIIPQYLRSPAKPYIKAFGVESVSSPVSNIGIETEAFVSAVQHEFSRMYGVPSGGAAAMELGDEQLQLPELRKGCDEMKTLDWTYLQTPKFSFSVPAQAQVPDAVPSALPAGLPPSTNVTLSVHGGAIHEASVTLGPASRAPTAAQSVLHGLKLHEIGDWRPLLQEISGRNDPHADIVADWLCKTLPMLFD</sequence>
<evidence type="ECO:0000256" key="6">
    <source>
        <dbReference type="ARBA" id="ARBA00015925"/>
    </source>
</evidence>
<evidence type="ECO:0000256" key="17">
    <source>
        <dbReference type="SAM" id="SignalP"/>
    </source>
</evidence>
<dbReference type="PANTHER" id="PTHR12561:SF3">
    <property type="entry name" value="LIPOYLTRANSFERASE 1, MITOCHONDRIAL"/>
    <property type="match status" value="1"/>
</dbReference>
<dbReference type="InterPro" id="IPR033121">
    <property type="entry name" value="PEPTIDASE_A1"/>
</dbReference>
<dbReference type="Pfam" id="PF21948">
    <property type="entry name" value="LplA-B_cat"/>
    <property type="match status" value="1"/>
</dbReference>
<comment type="similarity">
    <text evidence="4 16">Belongs to the peptidase A1 family.</text>
</comment>
<dbReference type="Gene3D" id="3.30.930.10">
    <property type="entry name" value="Bira Bifunctional Protein, Domain 2"/>
    <property type="match status" value="1"/>
</dbReference>
<reference evidence="20 21" key="1">
    <citation type="submission" date="2015-03" db="EMBL/GenBank/DDBJ databases">
        <authorList>
            <person name="Morales-Cruz A."/>
            <person name="Amrine K.C."/>
            <person name="Cantu D."/>
        </authorList>
    </citation>
    <scope>NUCLEOTIDE SEQUENCE [LARGE SCALE GENOMIC DNA]</scope>
    <source>
        <strain evidence="20">DS831</strain>
    </source>
</reference>
<keyword evidence="17" id="KW-0732">Signal</keyword>
<feature type="active site" evidence="14">
    <location>
        <position position="107"/>
    </location>
</feature>
<evidence type="ECO:0000256" key="3">
    <source>
        <dbReference type="ARBA" id="ARBA00005085"/>
    </source>
</evidence>
<evidence type="ECO:0000256" key="13">
    <source>
        <dbReference type="ARBA" id="ARBA00023288"/>
    </source>
</evidence>
<dbReference type="PROSITE" id="PS51733">
    <property type="entry name" value="BPL_LPL_CATALYTIC"/>
    <property type="match status" value="1"/>
</dbReference>
<evidence type="ECO:0000313" key="21">
    <source>
        <dbReference type="Proteomes" id="UP000034182"/>
    </source>
</evidence>
<dbReference type="InterPro" id="IPR004562">
    <property type="entry name" value="LipoylTrfase_LipoateP_Ligase"/>
</dbReference>
<feature type="signal peptide" evidence="17">
    <location>
        <begin position="1"/>
        <end position="22"/>
    </location>
</feature>
<feature type="disulfide bond" evidence="15">
    <location>
        <begin position="120"/>
        <end position="125"/>
    </location>
</feature>
<dbReference type="InterPro" id="IPR001969">
    <property type="entry name" value="Aspartic_peptidase_AS"/>
</dbReference>
<dbReference type="Pfam" id="PF00026">
    <property type="entry name" value="Asp"/>
    <property type="match status" value="1"/>
</dbReference>
<evidence type="ECO:0000259" key="19">
    <source>
        <dbReference type="PROSITE" id="PS51767"/>
    </source>
</evidence>
<dbReference type="GO" id="GO:0009249">
    <property type="term" value="P:protein lipoylation"/>
    <property type="evidence" value="ECO:0007669"/>
    <property type="project" value="InterPro"/>
</dbReference>
<accession>A0A0G2H2F5</accession>
<evidence type="ECO:0000256" key="5">
    <source>
        <dbReference type="ARBA" id="ARBA00008242"/>
    </source>
</evidence>
<evidence type="ECO:0000256" key="1">
    <source>
        <dbReference type="ARBA" id="ARBA00003253"/>
    </source>
</evidence>
<dbReference type="Gene3D" id="2.40.70.10">
    <property type="entry name" value="Acid Proteases"/>
    <property type="match status" value="2"/>
</dbReference>
<keyword evidence="12" id="KW-0325">Glycoprotein</keyword>